<accession>V6T077</accession>
<dbReference type="STRING" id="1341181.FLJC2902T_05580"/>
<gene>
    <name evidence="2" type="ORF">FLJC2902T_05580</name>
</gene>
<dbReference type="EMBL" id="AVGG01000001">
    <property type="protein sequence ID" value="ESU30065.1"/>
    <property type="molecule type" value="Genomic_DNA"/>
</dbReference>
<name>V6T077_9FLAO</name>
<proteinExistence type="predicted"/>
<comment type="caution">
    <text evidence="2">The sequence shown here is derived from an EMBL/GenBank/DDBJ whole genome shotgun (WGS) entry which is preliminary data.</text>
</comment>
<keyword evidence="3" id="KW-1185">Reference proteome</keyword>
<dbReference type="RefSeq" id="WP_023578242.1">
    <property type="nucleotide sequence ID" value="NZ_AVGG01000001.1"/>
</dbReference>
<sequence>MKKNSLLFLLLGLWCSTESFSQVKEEEKSSGAALATNPLAYVTKLQFQPNFTFLDNGGKQFAIFNRIIRPSKSLGLPFIKSKNPDKFYTIYRLEAPIISKTVTDQASNFNATGTDDFILLDAIALKRNWGIAGVGGGVLIPLGSPNTLSFGKWCAGPTGVVIYNKVPKLQLVMLVQQFFSFAGNSDRPDQNFMYFQPQVTKLFPNGYFIQTFPIMKFDWENDKFTIPVNLMFGKAFAKDRSMFLGPQYVVNGPAGIKDSWAIMFNINTMFQ</sequence>
<feature type="chain" id="PRO_5004751180" description="Neuromedin U" evidence="1">
    <location>
        <begin position="22"/>
        <end position="271"/>
    </location>
</feature>
<dbReference type="OrthoDB" id="9809066at2"/>
<evidence type="ECO:0000256" key="1">
    <source>
        <dbReference type="SAM" id="SignalP"/>
    </source>
</evidence>
<dbReference type="Proteomes" id="UP000018004">
    <property type="component" value="Unassembled WGS sequence"/>
</dbReference>
<feature type="signal peptide" evidence="1">
    <location>
        <begin position="1"/>
        <end position="21"/>
    </location>
</feature>
<protein>
    <recommendedName>
        <fullName evidence="4">Neuromedin U</fullName>
    </recommendedName>
</protein>
<keyword evidence="1" id="KW-0732">Signal</keyword>
<dbReference type="AlphaFoldDB" id="V6T077"/>
<evidence type="ECO:0000313" key="2">
    <source>
        <dbReference type="EMBL" id="ESU30065.1"/>
    </source>
</evidence>
<evidence type="ECO:0008006" key="4">
    <source>
        <dbReference type="Google" id="ProtNLM"/>
    </source>
</evidence>
<evidence type="ECO:0000313" key="3">
    <source>
        <dbReference type="Proteomes" id="UP000018004"/>
    </source>
</evidence>
<reference evidence="2 3" key="1">
    <citation type="submission" date="2013-08" db="EMBL/GenBank/DDBJ databases">
        <title>Flavobacterium limnosediminis JC2902 genome sequencing.</title>
        <authorList>
            <person name="Lee K."/>
            <person name="Yi H."/>
            <person name="Park S."/>
            <person name="Chun J."/>
        </authorList>
    </citation>
    <scope>NUCLEOTIDE SEQUENCE [LARGE SCALE GENOMIC DNA]</scope>
    <source>
        <strain evidence="2 3">JC2902</strain>
    </source>
</reference>
<dbReference type="eggNOG" id="ENOG5033FZK">
    <property type="taxonomic scope" value="Bacteria"/>
</dbReference>
<dbReference type="PATRIC" id="fig|1341181.4.peg.554"/>
<organism evidence="2 3">
    <name type="scientific">Flavobacterium limnosediminis JC2902</name>
    <dbReference type="NCBI Taxonomy" id="1341181"/>
    <lineage>
        <taxon>Bacteria</taxon>
        <taxon>Pseudomonadati</taxon>
        <taxon>Bacteroidota</taxon>
        <taxon>Flavobacteriia</taxon>
        <taxon>Flavobacteriales</taxon>
        <taxon>Flavobacteriaceae</taxon>
        <taxon>Flavobacterium</taxon>
    </lineage>
</organism>